<comment type="caution">
    <text evidence="9">The sequence shown here is derived from an EMBL/GenBank/DDBJ whole genome shotgun (WGS) entry which is preliminary data.</text>
</comment>
<dbReference type="InterPro" id="IPR028846">
    <property type="entry name" value="Recoverin"/>
</dbReference>
<reference evidence="9 10" key="1">
    <citation type="journal article" date="2018" name="Sci. Rep.">
        <title>Genomic signatures of local adaptation to the degree of environmental predictability in rotifers.</title>
        <authorList>
            <person name="Franch-Gras L."/>
            <person name="Hahn C."/>
            <person name="Garcia-Roger E.M."/>
            <person name="Carmona M.J."/>
            <person name="Serra M."/>
            <person name="Gomez A."/>
        </authorList>
    </citation>
    <scope>NUCLEOTIDE SEQUENCE [LARGE SCALE GENOMIC DNA]</scope>
    <source>
        <strain evidence="9">HYR1</strain>
    </source>
</reference>
<feature type="compositionally biased region" description="Polar residues" evidence="7">
    <location>
        <begin position="333"/>
        <end position="347"/>
    </location>
</feature>
<keyword evidence="6" id="KW-0449">Lipoprotein</keyword>
<evidence type="ECO:0000313" key="9">
    <source>
        <dbReference type="EMBL" id="RNA18049.1"/>
    </source>
</evidence>
<dbReference type="InterPro" id="IPR002048">
    <property type="entry name" value="EF_hand_dom"/>
</dbReference>
<feature type="region of interest" description="Disordered" evidence="7">
    <location>
        <begin position="306"/>
        <end position="356"/>
    </location>
</feature>
<evidence type="ECO:0000256" key="1">
    <source>
        <dbReference type="ARBA" id="ARBA00006049"/>
    </source>
</evidence>
<evidence type="ECO:0000259" key="8">
    <source>
        <dbReference type="PROSITE" id="PS50222"/>
    </source>
</evidence>
<feature type="domain" description="EF-hand" evidence="8">
    <location>
        <begin position="109"/>
        <end position="144"/>
    </location>
</feature>
<accession>A0A3M7R3M0</accession>
<dbReference type="Pfam" id="PF13833">
    <property type="entry name" value="EF-hand_8"/>
    <property type="match status" value="1"/>
</dbReference>
<dbReference type="PROSITE" id="PS00018">
    <property type="entry name" value="EF_HAND_1"/>
    <property type="match status" value="1"/>
</dbReference>
<name>A0A3M7R3M0_BRAPC</name>
<keyword evidence="5" id="KW-0106">Calcium</keyword>
<dbReference type="InterPro" id="IPR011992">
    <property type="entry name" value="EF-hand-dom_pair"/>
</dbReference>
<keyword evidence="4" id="KW-0677">Repeat</keyword>
<feature type="compositionally biased region" description="Basic residues" evidence="7">
    <location>
        <begin position="188"/>
        <end position="198"/>
    </location>
</feature>
<dbReference type="AlphaFoldDB" id="A0A3M7R3M0"/>
<feature type="region of interest" description="Disordered" evidence="7">
    <location>
        <begin position="168"/>
        <end position="200"/>
    </location>
</feature>
<dbReference type="InterPro" id="IPR018247">
    <property type="entry name" value="EF_Hand_1_Ca_BS"/>
</dbReference>
<evidence type="ECO:0000256" key="7">
    <source>
        <dbReference type="SAM" id="MobiDB-lite"/>
    </source>
</evidence>
<dbReference type="GO" id="GO:0005509">
    <property type="term" value="F:calcium ion binding"/>
    <property type="evidence" value="ECO:0007669"/>
    <property type="project" value="InterPro"/>
</dbReference>
<dbReference type="PRINTS" id="PR00450">
    <property type="entry name" value="RECOVERIN"/>
</dbReference>
<dbReference type="EMBL" id="REGN01004317">
    <property type="protein sequence ID" value="RNA18049.1"/>
    <property type="molecule type" value="Genomic_DNA"/>
</dbReference>
<dbReference type="PANTHER" id="PTHR23055:SF178">
    <property type="entry name" value="NEUROCALCIN HOMOLOG"/>
    <property type="match status" value="1"/>
</dbReference>
<evidence type="ECO:0000313" key="10">
    <source>
        <dbReference type="Proteomes" id="UP000276133"/>
    </source>
</evidence>
<feature type="domain" description="EF-hand" evidence="8">
    <location>
        <begin position="73"/>
        <end position="108"/>
    </location>
</feature>
<evidence type="ECO:0000256" key="5">
    <source>
        <dbReference type="ARBA" id="ARBA00022837"/>
    </source>
</evidence>
<dbReference type="Proteomes" id="UP000276133">
    <property type="component" value="Unassembled WGS sequence"/>
</dbReference>
<proteinExistence type="inferred from homology"/>
<dbReference type="CDD" id="cd00051">
    <property type="entry name" value="EFh"/>
    <property type="match status" value="1"/>
</dbReference>
<dbReference type="PANTHER" id="PTHR23055">
    <property type="entry name" value="CALCIUM BINDING PROTEINS"/>
    <property type="match status" value="1"/>
</dbReference>
<evidence type="ECO:0000256" key="2">
    <source>
        <dbReference type="ARBA" id="ARBA00022707"/>
    </source>
</evidence>
<comment type="similarity">
    <text evidence="1">Belongs to the recoverin family.</text>
</comment>
<dbReference type="Pfam" id="PF00036">
    <property type="entry name" value="EF-hand_1"/>
    <property type="match status" value="1"/>
</dbReference>
<evidence type="ECO:0000256" key="4">
    <source>
        <dbReference type="ARBA" id="ARBA00022737"/>
    </source>
</evidence>
<keyword evidence="10" id="KW-1185">Reference proteome</keyword>
<dbReference type="PROSITE" id="PS50222">
    <property type="entry name" value="EF_HAND_2"/>
    <property type="match status" value="2"/>
</dbReference>
<evidence type="ECO:0000256" key="6">
    <source>
        <dbReference type="ARBA" id="ARBA00023288"/>
    </source>
</evidence>
<evidence type="ECO:0000256" key="3">
    <source>
        <dbReference type="ARBA" id="ARBA00022723"/>
    </source>
</evidence>
<feature type="compositionally biased region" description="Basic and acidic residues" evidence="7">
    <location>
        <begin position="320"/>
        <end position="332"/>
    </location>
</feature>
<protein>
    <submittedName>
        <fullName evidence="9">Neuronal calcium sensor</fullName>
    </submittedName>
</protein>
<gene>
    <name evidence="9" type="ORF">BpHYR1_008008</name>
</gene>
<dbReference type="SMART" id="SM00054">
    <property type="entry name" value="EFh"/>
    <property type="match status" value="2"/>
</dbReference>
<dbReference type="Gene3D" id="1.10.238.10">
    <property type="entry name" value="EF-hand"/>
    <property type="match status" value="1"/>
</dbReference>
<dbReference type="STRING" id="10195.A0A3M7R3M0"/>
<organism evidence="9 10">
    <name type="scientific">Brachionus plicatilis</name>
    <name type="common">Marine rotifer</name>
    <name type="synonym">Brachionus muelleri</name>
    <dbReference type="NCBI Taxonomy" id="10195"/>
    <lineage>
        <taxon>Eukaryota</taxon>
        <taxon>Metazoa</taxon>
        <taxon>Spiralia</taxon>
        <taxon>Gnathifera</taxon>
        <taxon>Rotifera</taxon>
        <taxon>Eurotatoria</taxon>
        <taxon>Monogononta</taxon>
        <taxon>Pseudotrocha</taxon>
        <taxon>Ploima</taxon>
        <taxon>Brachionidae</taxon>
        <taxon>Brachionus</taxon>
    </lineage>
</organism>
<keyword evidence="2" id="KW-0519">Myristate</keyword>
<dbReference type="SUPFAM" id="SSF47473">
    <property type="entry name" value="EF-hand"/>
    <property type="match status" value="1"/>
</dbReference>
<sequence length="356" mass="40138">MGNCVGSKGTKKDPKILTEEEIKLLLDNTRLTRAQIVALHSNFLKECPSGKLTKKDFIKLFKEVHPSENKKEKADKFCEYVFKVIDKQNLGYISFQDFVLCFSLTSDGDFKQKCEFAFQLYDLDKDGKISKKEMTQVLTALYDLSGIEDRKKDNAPAKKVEDIIKKINATYQPPASPEPPKPETDGKKSKKEKKPKKAKAPEFITKDQFIDACNQDEQLKQLFVDSIFSRKADPDSVEGRINEIANNLQVELPSVNVLNNGSTSEAYLNPSEHVEEITTTTTIDVHGTDVPVSVTTSAKIPAEIIEERDEEPANQTFNSEHSEHTQYSEHTEYVNSNYTAEVSTSGVKLQESKEQN</sequence>
<dbReference type="OrthoDB" id="10371567at2759"/>
<keyword evidence="3" id="KW-0479">Metal-binding</keyword>